<dbReference type="Gene3D" id="3.40.50.300">
    <property type="entry name" value="P-loop containing nucleotide triphosphate hydrolases"/>
    <property type="match status" value="1"/>
</dbReference>
<dbReference type="PANTHER" id="PTHR36451:SF1">
    <property type="entry name" value="OMEGA-HYDROXY-BETA-DIHYDROMENAQUINONE-9 SULFOTRANSFERASE STF3"/>
    <property type="match status" value="1"/>
</dbReference>
<evidence type="ECO:0000313" key="2">
    <source>
        <dbReference type="Proteomes" id="UP001143304"/>
    </source>
</evidence>
<dbReference type="PANTHER" id="PTHR36451">
    <property type="entry name" value="PAPS-DEPENDENT SULFOTRANSFERASE STF3"/>
    <property type="match status" value="1"/>
</dbReference>
<dbReference type="InterPro" id="IPR052736">
    <property type="entry name" value="Stf3_sulfotransferase"/>
</dbReference>
<protein>
    <submittedName>
        <fullName evidence="1">Sulfotransferase</fullName>
    </submittedName>
</protein>
<name>A0ABT3T3T6_9GAMM</name>
<dbReference type="SUPFAM" id="SSF52540">
    <property type="entry name" value="P-loop containing nucleoside triphosphate hydrolases"/>
    <property type="match status" value="1"/>
</dbReference>
<gene>
    <name evidence="1" type="ORF">EYC82_06055</name>
</gene>
<dbReference type="EMBL" id="SHNO01000001">
    <property type="protein sequence ID" value="MCX2976912.1"/>
    <property type="molecule type" value="Genomic_DNA"/>
</dbReference>
<accession>A0ABT3T3T6</accession>
<proteinExistence type="predicted"/>
<sequence length="422" mass="48386">MPDEIRIPDLANPSLTDDQLAARAYAETLDIGLNSDSILAEASERTGLSDFGPEDFRFRLDLLCDEWRNDLALLKLGHLSLRNKLLQHASSRLLITDVLRRHPEIHEVEINEPIIVAGLPRSGTTHLVNLMAADSRLRALPLWESYEPVPLVGEPARINGVDPRFQRCNDTWQMMKTMSPLLAAMHPMNPEHIHEELELMGPDFASYNYEWLSVSPHWRDHYYATDQTPHYEYMKTVLKILTWQDGDTSGTATRWLLKCPQHLEQLPVLSSVFPDATVAITHRDPVSVIQSAVTMLAYGQRMSRDPVDTFGLIQYWSDRVLRLLQACVRDRDVLPAERSFDVLFHEFMADDISIVEKIYARSGLSLGESTRRELTAYMDAHPRGKDGRVVYDLRGDFGVDPAELRERFSFYFQRFPVRVEVD</sequence>
<dbReference type="InterPro" id="IPR027417">
    <property type="entry name" value="P-loop_NTPase"/>
</dbReference>
<dbReference type="Proteomes" id="UP001143304">
    <property type="component" value="Unassembled WGS sequence"/>
</dbReference>
<dbReference type="Pfam" id="PF13469">
    <property type="entry name" value="Sulfotransfer_3"/>
    <property type="match status" value="1"/>
</dbReference>
<reference evidence="1" key="1">
    <citation type="submission" date="2019-02" db="EMBL/GenBank/DDBJ databases">
        <authorList>
            <person name="Li S.-H."/>
        </authorList>
    </citation>
    <scope>NUCLEOTIDE SEQUENCE</scope>
    <source>
        <strain evidence="1">IMCC11814</strain>
    </source>
</reference>
<organism evidence="1 2">
    <name type="scientific">Candidatus Marimicrobium litorale</name>
    <dbReference type="NCBI Taxonomy" id="2518991"/>
    <lineage>
        <taxon>Bacteria</taxon>
        <taxon>Pseudomonadati</taxon>
        <taxon>Pseudomonadota</taxon>
        <taxon>Gammaproteobacteria</taxon>
        <taxon>Cellvibrionales</taxon>
        <taxon>Halieaceae</taxon>
        <taxon>Marimicrobium</taxon>
    </lineage>
</organism>
<keyword evidence="2" id="KW-1185">Reference proteome</keyword>
<comment type="caution">
    <text evidence="1">The sequence shown here is derived from an EMBL/GenBank/DDBJ whole genome shotgun (WGS) entry which is preliminary data.</text>
</comment>
<dbReference type="RefSeq" id="WP_279248653.1">
    <property type="nucleotide sequence ID" value="NZ_SHNO01000001.1"/>
</dbReference>
<evidence type="ECO:0000313" key="1">
    <source>
        <dbReference type="EMBL" id="MCX2976912.1"/>
    </source>
</evidence>